<evidence type="ECO:0000313" key="3">
    <source>
        <dbReference type="Proteomes" id="UP000320707"/>
    </source>
</evidence>
<comment type="similarity">
    <text evidence="1">Belongs to the aegerolysin family.</text>
</comment>
<dbReference type="Pfam" id="PF06355">
    <property type="entry name" value="Aegerolysin"/>
    <property type="match status" value="1"/>
</dbReference>
<dbReference type="EMBL" id="SRMI01000001">
    <property type="protein sequence ID" value="TVY79019.1"/>
    <property type="molecule type" value="Genomic_DNA"/>
</dbReference>
<sequence>MTAYNKNDWGTAMWGIDTHLANTSSDAPRSVGITLVNNTNQTLYWDDSGLEHGRRKMTAPDDIAPRTKGRWMLESHGYLTGCEGWMNWRIGNGGPKVKLEYDVPYAGSNEYGYEVESSSYTIEKRGGSGNHANVVFVVSNN</sequence>
<evidence type="ECO:0000256" key="1">
    <source>
        <dbReference type="ARBA" id="ARBA00010795"/>
    </source>
</evidence>
<dbReference type="GO" id="GO:0019836">
    <property type="term" value="P:symbiont-mediated hemolysis of host erythrocyte"/>
    <property type="evidence" value="ECO:0007669"/>
    <property type="project" value="InterPro"/>
</dbReference>
<evidence type="ECO:0000313" key="2">
    <source>
        <dbReference type="EMBL" id="TVY79019.1"/>
    </source>
</evidence>
<reference evidence="2 3" key="1">
    <citation type="journal article" date="2019" name="Microbiol. Resour. Announc.">
        <title>High-quality draft genome sequence of Fusarium oxysporum f. sp. cubense strain 160527, a causal agent of Panama disease.</title>
        <authorList>
            <person name="Asai S."/>
            <person name="Ayukawa Y."/>
            <person name="Gan P."/>
            <person name="Masuda S."/>
            <person name="Komatsu K."/>
            <person name="Shirasu K."/>
            <person name="Arie T."/>
        </authorList>
    </citation>
    <scope>NUCLEOTIDE SEQUENCE [LARGE SCALE GENOMIC DNA]</scope>
    <source>
        <strain evidence="2 3">160527</strain>
    </source>
</reference>
<accession>A0A559LUG9</accession>
<dbReference type="InterPro" id="IPR009413">
    <property type="entry name" value="Aegerolysin-typ"/>
</dbReference>
<protein>
    <submittedName>
        <fullName evidence="2">Uncharacterized protein</fullName>
    </submittedName>
</protein>
<dbReference type="Proteomes" id="UP000320707">
    <property type="component" value="Unassembled WGS sequence"/>
</dbReference>
<comment type="caution">
    <text evidence="2">The sequence shown here is derived from an EMBL/GenBank/DDBJ whole genome shotgun (WGS) entry which is preliminary data.</text>
</comment>
<proteinExistence type="inferred from homology"/>
<organism evidence="2 3">
    <name type="scientific">Fusarium oxysporum f. sp. cubense</name>
    <dbReference type="NCBI Taxonomy" id="61366"/>
    <lineage>
        <taxon>Eukaryota</taxon>
        <taxon>Fungi</taxon>
        <taxon>Dikarya</taxon>
        <taxon>Ascomycota</taxon>
        <taxon>Pezizomycotina</taxon>
        <taxon>Sordariomycetes</taxon>
        <taxon>Hypocreomycetidae</taxon>
        <taxon>Hypocreales</taxon>
        <taxon>Nectriaceae</taxon>
        <taxon>Fusarium</taxon>
        <taxon>Fusarium oxysporum species complex</taxon>
    </lineage>
</organism>
<dbReference type="Gene3D" id="2.60.270.50">
    <property type="match status" value="1"/>
</dbReference>
<dbReference type="AlphaFoldDB" id="A0A559LUG9"/>
<gene>
    <name evidence="2" type="ORF">Focb16_v009691</name>
</gene>
<name>A0A559LUG9_FUSOC</name>